<evidence type="ECO:0000313" key="1">
    <source>
        <dbReference type="EMBL" id="AXI08086.1"/>
    </source>
</evidence>
<proteinExistence type="predicted"/>
<keyword evidence="1" id="KW-0378">Hydrolase</keyword>
<dbReference type="CDD" id="cd11532">
    <property type="entry name" value="NTP-PPase_COG4997"/>
    <property type="match status" value="1"/>
</dbReference>
<accession>A0A345PDK6</accession>
<protein>
    <submittedName>
        <fullName evidence="1">Phosphoribosyl-ATP pyrophosphohydrolase</fullName>
    </submittedName>
</protein>
<sequence length="108" mass="12599">MTTYNKLVRDRIPEIIEDSGKDCKTETLNQDRYILELKKKLFEEVEEYQHAATKEDALEEIADLLEIINTLVKDVHGSSMEKVEEIRSLKAEKHGSYVEKVFLLEVED</sequence>
<dbReference type="Proteomes" id="UP000253908">
    <property type="component" value="Chromosome"/>
</dbReference>
<gene>
    <name evidence="1" type="ORF">CUC15_03500</name>
</gene>
<organism evidence="1 2">
    <name type="scientific">Oceanobacillus zhaokaii</name>
    <dbReference type="NCBI Taxonomy" id="2052660"/>
    <lineage>
        <taxon>Bacteria</taxon>
        <taxon>Bacillati</taxon>
        <taxon>Bacillota</taxon>
        <taxon>Bacilli</taxon>
        <taxon>Bacillales</taxon>
        <taxon>Bacillaceae</taxon>
        <taxon>Oceanobacillus</taxon>
    </lineage>
</organism>
<reference evidence="2" key="1">
    <citation type="submission" date="2017-11" db="EMBL/GenBank/DDBJ databases">
        <authorList>
            <person name="Zhu W."/>
        </authorList>
    </citation>
    <scope>NUCLEOTIDE SEQUENCE [LARGE SCALE GENOMIC DNA]</scope>
    <source>
        <strain evidence="2">160</strain>
    </source>
</reference>
<evidence type="ECO:0000313" key="2">
    <source>
        <dbReference type="Proteomes" id="UP000253908"/>
    </source>
</evidence>
<dbReference type="InterPro" id="IPR038735">
    <property type="entry name" value="MSMEG_1276-like_NTP-PPase_dom"/>
</dbReference>
<dbReference type="EMBL" id="CP024848">
    <property type="protein sequence ID" value="AXI08086.1"/>
    <property type="molecule type" value="Genomic_DNA"/>
</dbReference>
<name>A0A345PDK6_9BACI</name>
<dbReference type="AlphaFoldDB" id="A0A345PDK6"/>
<dbReference type="KEGG" id="ocn:CUC15_03500"/>
<dbReference type="GO" id="GO:0016787">
    <property type="term" value="F:hydrolase activity"/>
    <property type="evidence" value="ECO:0007669"/>
    <property type="project" value="UniProtKB-KW"/>
</dbReference>
<keyword evidence="2" id="KW-1185">Reference proteome</keyword>
<dbReference type="OrthoDB" id="9813491at2"/>
<dbReference type="RefSeq" id="WP_114915379.1">
    <property type="nucleotide sequence ID" value="NZ_CP024848.1"/>
</dbReference>